<organism evidence="1">
    <name type="scientific">Siphoviridae sp. ctNnX9</name>
    <dbReference type="NCBI Taxonomy" id="2827859"/>
    <lineage>
        <taxon>Viruses</taxon>
        <taxon>Duplodnaviria</taxon>
        <taxon>Heunggongvirae</taxon>
        <taxon>Uroviricota</taxon>
        <taxon>Caudoviricetes</taxon>
    </lineage>
</organism>
<name>A0A8S5TDM6_9CAUD</name>
<accession>A0A8S5TDM6</accession>
<proteinExistence type="predicted"/>
<reference evidence="1" key="1">
    <citation type="journal article" date="2021" name="Proc. Natl. Acad. Sci. U.S.A.">
        <title>A Catalog of Tens of Thousands of Viruses from Human Metagenomes Reveals Hidden Associations with Chronic Diseases.</title>
        <authorList>
            <person name="Tisza M.J."/>
            <person name="Buck C.B."/>
        </authorList>
    </citation>
    <scope>NUCLEOTIDE SEQUENCE</scope>
    <source>
        <strain evidence="1">CtNnX9</strain>
    </source>
</reference>
<evidence type="ECO:0000313" key="1">
    <source>
        <dbReference type="EMBL" id="DAF61405.1"/>
    </source>
</evidence>
<sequence length="76" mass="9212">MEYTIQEMQAMLNIVSALLKNRRFQQGSALRISTVYNIDDFDIATMEKWIAYWKQTIDAQNRLKLNNRQRQWMIKK</sequence>
<protein>
    <submittedName>
        <fullName evidence="1">Uncharacterized protein</fullName>
    </submittedName>
</protein>
<dbReference type="EMBL" id="BK032810">
    <property type="protein sequence ID" value="DAF61405.1"/>
    <property type="molecule type" value="Genomic_DNA"/>
</dbReference>